<accession>A0A4Y2KUT3</accession>
<gene>
    <name evidence="1" type="ORF">AVEN_132111-2_1</name>
</gene>
<proteinExistence type="predicted"/>
<dbReference type="Proteomes" id="UP000499080">
    <property type="component" value="Unassembled WGS sequence"/>
</dbReference>
<organism evidence="1 2">
    <name type="scientific">Araneus ventricosus</name>
    <name type="common">Orbweaver spider</name>
    <name type="synonym">Epeira ventricosa</name>
    <dbReference type="NCBI Taxonomy" id="182803"/>
    <lineage>
        <taxon>Eukaryota</taxon>
        <taxon>Metazoa</taxon>
        <taxon>Ecdysozoa</taxon>
        <taxon>Arthropoda</taxon>
        <taxon>Chelicerata</taxon>
        <taxon>Arachnida</taxon>
        <taxon>Araneae</taxon>
        <taxon>Araneomorphae</taxon>
        <taxon>Entelegynae</taxon>
        <taxon>Araneoidea</taxon>
        <taxon>Araneidae</taxon>
        <taxon>Araneus</taxon>
    </lineage>
</organism>
<keyword evidence="2" id="KW-1185">Reference proteome</keyword>
<protein>
    <submittedName>
        <fullName evidence="1">Uncharacterized protein</fullName>
    </submittedName>
</protein>
<evidence type="ECO:0000313" key="2">
    <source>
        <dbReference type="Proteomes" id="UP000499080"/>
    </source>
</evidence>
<dbReference type="AlphaFoldDB" id="A0A4Y2KUT3"/>
<reference evidence="1 2" key="1">
    <citation type="journal article" date="2019" name="Sci. Rep.">
        <title>Orb-weaving spider Araneus ventricosus genome elucidates the spidroin gene catalogue.</title>
        <authorList>
            <person name="Kono N."/>
            <person name="Nakamura H."/>
            <person name="Ohtoshi R."/>
            <person name="Moran D.A.P."/>
            <person name="Shinohara A."/>
            <person name="Yoshida Y."/>
            <person name="Fujiwara M."/>
            <person name="Mori M."/>
            <person name="Tomita M."/>
            <person name="Arakawa K."/>
        </authorList>
    </citation>
    <scope>NUCLEOTIDE SEQUENCE [LARGE SCALE GENOMIC DNA]</scope>
</reference>
<sequence length="58" mass="6620">ERWELTYEQDEQDCMLEVRKDIPKQCVETPEEISLVNAASLAITRSTGSKLRGEATNH</sequence>
<feature type="non-terminal residue" evidence="1">
    <location>
        <position position="1"/>
    </location>
</feature>
<dbReference type="EMBL" id="BGPR01004943">
    <property type="protein sequence ID" value="GBN05126.1"/>
    <property type="molecule type" value="Genomic_DNA"/>
</dbReference>
<comment type="caution">
    <text evidence="1">The sequence shown here is derived from an EMBL/GenBank/DDBJ whole genome shotgun (WGS) entry which is preliminary data.</text>
</comment>
<name>A0A4Y2KUT3_ARAVE</name>
<evidence type="ECO:0000313" key="1">
    <source>
        <dbReference type="EMBL" id="GBN05126.1"/>
    </source>
</evidence>